<dbReference type="InterPro" id="IPR032675">
    <property type="entry name" value="LRR_dom_sf"/>
</dbReference>
<name>A0A6D2ICJ0_9BRAS</name>
<evidence type="ECO:0000313" key="3">
    <source>
        <dbReference type="Proteomes" id="UP000467841"/>
    </source>
</evidence>
<dbReference type="SUPFAM" id="SSF52047">
    <property type="entry name" value="RNI-like"/>
    <property type="match status" value="1"/>
</dbReference>
<evidence type="ECO:0000313" key="2">
    <source>
        <dbReference type="EMBL" id="CAA7024608.1"/>
    </source>
</evidence>
<dbReference type="InterPro" id="IPR055411">
    <property type="entry name" value="LRR_FXL15/At3g58940/PEG3-like"/>
</dbReference>
<evidence type="ECO:0000259" key="1">
    <source>
        <dbReference type="PROSITE" id="PS50181"/>
    </source>
</evidence>
<dbReference type="InterPro" id="IPR001810">
    <property type="entry name" value="F-box_dom"/>
</dbReference>
<dbReference type="InterPro" id="IPR053781">
    <property type="entry name" value="F-box_AtFBL13-like"/>
</dbReference>
<protein>
    <recommendedName>
        <fullName evidence="1">F-box domain-containing protein</fullName>
    </recommendedName>
</protein>
<comment type="caution">
    <text evidence="2">The sequence shown here is derived from an EMBL/GenBank/DDBJ whole genome shotgun (WGS) entry which is preliminary data.</text>
</comment>
<dbReference type="OrthoDB" id="1052855at2759"/>
<gene>
    <name evidence="2" type="ORF">MERR_LOCUS11843</name>
</gene>
<proteinExistence type="predicted"/>
<sequence>MDGKGKSNQARSKGLSSTLNEDRLSQLPDPLIIQILDHLYTKQAAKTSVLSKRWRHLWLWVSSFDLTSLRFTDFKAFVSVGDRIFDSTRASRIHKLRLRLFNETEDRLYSVKDVSFLTSWLDAAAKRKIQHLDLHLCECDKSHFYMKPLNFYHCETLVCLKLSDVALDDASAHFVSFPCLKKMRLLENVYPSEATFEKLVSSCPVLEEFEVHILGEDAKVFRVRSQSLKRLTLIRDHSYSSNSLVPGVVVDAPLLSCLSINDLASESFLVDNLVPRAKLGITITFGSGYIDEIVKRSRIRSFLLGVSKVGDMTLCAYTFQLLCDYSEFEPLPRFGYMSRLGVDLRVSYFKWLPTFLETCRNMKSLILTWDSHDGEMSPKRRIINEASEVLVREFSNPQETYSPFGGAFNKRNDTQRPS</sequence>
<dbReference type="PANTHER" id="PTHR31900:SF25">
    <property type="entry name" value="FBD DOMAIN-CONTAINING PROTEIN"/>
    <property type="match status" value="1"/>
</dbReference>
<dbReference type="InterPro" id="IPR036047">
    <property type="entry name" value="F-box-like_dom_sf"/>
</dbReference>
<dbReference type="AlphaFoldDB" id="A0A6D2ICJ0"/>
<dbReference type="InterPro" id="IPR050232">
    <property type="entry name" value="FBL13/AtMIF1-like"/>
</dbReference>
<dbReference type="EMBL" id="CACVBM020000899">
    <property type="protein sequence ID" value="CAA7024608.1"/>
    <property type="molecule type" value="Genomic_DNA"/>
</dbReference>
<dbReference type="SUPFAM" id="SSF81383">
    <property type="entry name" value="F-box domain"/>
    <property type="match status" value="1"/>
</dbReference>
<dbReference type="PANTHER" id="PTHR31900">
    <property type="entry name" value="F-BOX/RNI SUPERFAMILY PROTEIN-RELATED"/>
    <property type="match status" value="1"/>
</dbReference>
<keyword evidence="3" id="KW-1185">Reference proteome</keyword>
<feature type="domain" description="F-box" evidence="1">
    <location>
        <begin position="21"/>
        <end position="57"/>
    </location>
</feature>
<dbReference type="Gene3D" id="3.80.10.10">
    <property type="entry name" value="Ribonuclease Inhibitor"/>
    <property type="match status" value="1"/>
</dbReference>
<dbReference type="CDD" id="cd22160">
    <property type="entry name" value="F-box_AtFBL13-like"/>
    <property type="match status" value="1"/>
</dbReference>
<dbReference type="Proteomes" id="UP000467841">
    <property type="component" value="Unassembled WGS sequence"/>
</dbReference>
<dbReference type="Pfam" id="PF24758">
    <property type="entry name" value="LRR_At5g56370"/>
    <property type="match status" value="1"/>
</dbReference>
<dbReference type="Pfam" id="PF00646">
    <property type="entry name" value="F-box"/>
    <property type="match status" value="1"/>
</dbReference>
<organism evidence="2 3">
    <name type="scientific">Microthlaspi erraticum</name>
    <dbReference type="NCBI Taxonomy" id="1685480"/>
    <lineage>
        <taxon>Eukaryota</taxon>
        <taxon>Viridiplantae</taxon>
        <taxon>Streptophyta</taxon>
        <taxon>Embryophyta</taxon>
        <taxon>Tracheophyta</taxon>
        <taxon>Spermatophyta</taxon>
        <taxon>Magnoliopsida</taxon>
        <taxon>eudicotyledons</taxon>
        <taxon>Gunneridae</taxon>
        <taxon>Pentapetalae</taxon>
        <taxon>rosids</taxon>
        <taxon>malvids</taxon>
        <taxon>Brassicales</taxon>
        <taxon>Brassicaceae</taxon>
        <taxon>Coluteocarpeae</taxon>
        <taxon>Microthlaspi</taxon>
    </lineage>
</organism>
<dbReference type="PROSITE" id="PS50181">
    <property type="entry name" value="FBOX"/>
    <property type="match status" value="1"/>
</dbReference>
<reference evidence="2" key="1">
    <citation type="submission" date="2020-01" db="EMBL/GenBank/DDBJ databases">
        <authorList>
            <person name="Mishra B."/>
        </authorList>
    </citation>
    <scope>NUCLEOTIDE SEQUENCE [LARGE SCALE GENOMIC DNA]</scope>
</reference>
<accession>A0A6D2ICJ0</accession>